<comment type="caution">
    <text evidence="1">The sequence shown here is derived from an EMBL/GenBank/DDBJ whole genome shotgun (WGS) entry which is preliminary data.</text>
</comment>
<protein>
    <submittedName>
        <fullName evidence="1">Uncharacterized protein</fullName>
    </submittedName>
</protein>
<organism evidence="1 2">
    <name type="scientific">Rhodopirellula baltica SH28</name>
    <dbReference type="NCBI Taxonomy" id="993517"/>
    <lineage>
        <taxon>Bacteria</taxon>
        <taxon>Pseudomonadati</taxon>
        <taxon>Planctomycetota</taxon>
        <taxon>Planctomycetia</taxon>
        <taxon>Pirellulales</taxon>
        <taxon>Pirellulaceae</taxon>
        <taxon>Rhodopirellula</taxon>
    </lineage>
</organism>
<name>K5DJV9_RHOBT</name>
<reference evidence="1 2" key="1">
    <citation type="journal article" date="2013" name="Mar. Genomics">
        <title>Expression of sulfatases in Rhodopirellula baltica and the diversity of sulfatases in the genus Rhodopirellula.</title>
        <authorList>
            <person name="Wegner C.E."/>
            <person name="Richter-Heitmann T."/>
            <person name="Klindworth A."/>
            <person name="Klockow C."/>
            <person name="Richter M."/>
            <person name="Achstetter T."/>
            <person name="Glockner F.O."/>
            <person name="Harder J."/>
        </authorList>
    </citation>
    <scope>NUCLEOTIDE SEQUENCE [LARGE SCALE GENOMIC DNA]</scope>
    <source>
        <strain evidence="1 2">SH28</strain>
    </source>
</reference>
<dbReference type="Proteomes" id="UP000007993">
    <property type="component" value="Unassembled WGS sequence"/>
</dbReference>
<gene>
    <name evidence="1" type="ORF">RBSH_01945</name>
</gene>
<dbReference type="EMBL" id="AMCW01000046">
    <property type="protein sequence ID" value="EKK02718.1"/>
    <property type="molecule type" value="Genomic_DNA"/>
</dbReference>
<dbReference type="AlphaFoldDB" id="K5DJV9"/>
<evidence type="ECO:0000313" key="1">
    <source>
        <dbReference type="EMBL" id="EKK02718.1"/>
    </source>
</evidence>
<proteinExistence type="predicted"/>
<dbReference type="PATRIC" id="fig|993517.3.peg.2105"/>
<sequence>MTLDQTHLIELVVWHSPRFFSRKPWRTPNGYLKLAVSRYLVYVAVVTLKSQPGIRASILKDKDSL</sequence>
<accession>K5DJV9</accession>
<evidence type="ECO:0000313" key="2">
    <source>
        <dbReference type="Proteomes" id="UP000007993"/>
    </source>
</evidence>